<organism evidence="3 4">
    <name type="scientific">Diceros bicornis minor</name>
    <name type="common">South-central black rhinoceros</name>
    <dbReference type="NCBI Taxonomy" id="77932"/>
    <lineage>
        <taxon>Eukaryota</taxon>
        <taxon>Metazoa</taxon>
        <taxon>Chordata</taxon>
        <taxon>Craniata</taxon>
        <taxon>Vertebrata</taxon>
        <taxon>Euteleostomi</taxon>
        <taxon>Mammalia</taxon>
        <taxon>Eutheria</taxon>
        <taxon>Laurasiatheria</taxon>
        <taxon>Perissodactyla</taxon>
        <taxon>Rhinocerotidae</taxon>
        <taxon>Diceros</taxon>
    </lineage>
</organism>
<dbReference type="SUPFAM" id="SSF50630">
    <property type="entry name" value="Acid proteases"/>
    <property type="match status" value="1"/>
</dbReference>
<dbReference type="GO" id="GO:0004190">
    <property type="term" value="F:aspartic-type endopeptidase activity"/>
    <property type="evidence" value="ECO:0007669"/>
    <property type="project" value="InterPro"/>
</dbReference>
<name>A0A7J7E5L1_DICBM</name>
<dbReference type="PROSITE" id="PS51767">
    <property type="entry name" value="PEPTIDASE_A1"/>
    <property type="match status" value="1"/>
</dbReference>
<reference evidence="3 4" key="1">
    <citation type="journal article" date="2020" name="Mol. Biol. Evol.">
        <title>Interspecific Gene Flow and the Evolution of Specialization in Black and White Rhinoceros.</title>
        <authorList>
            <person name="Moodley Y."/>
            <person name="Westbury M.V."/>
            <person name="Russo I.M."/>
            <person name="Gopalakrishnan S."/>
            <person name="Rakotoarivelo A."/>
            <person name="Olsen R.A."/>
            <person name="Prost S."/>
            <person name="Tunstall T."/>
            <person name="Ryder O.A."/>
            <person name="Dalen L."/>
            <person name="Bruford M.W."/>
        </authorList>
    </citation>
    <scope>NUCLEOTIDE SEQUENCE [LARGE SCALE GENOMIC DNA]</scope>
    <source>
        <strain evidence="3">SBR-YM</strain>
        <tissue evidence="3">Skin</tissue>
    </source>
</reference>
<dbReference type="Gene3D" id="2.40.70.10">
    <property type="entry name" value="Acid Proteases"/>
    <property type="match status" value="2"/>
</dbReference>
<evidence type="ECO:0000256" key="1">
    <source>
        <dbReference type="ARBA" id="ARBA00007447"/>
    </source>
</evidence>
<dbReference type="Gene3D" id="2.60.40.1960">
    <property type="match status" value="1"/>
</dbReference>
<dbReference type="GO" id="GO:0006508">
    <property type="term" value="P:proteolysis"/>
    <property type="evidence" value="ECO:0007669"/>
    <property type="project" value="InterPro"/>
</dbReference>
<feature type="domain" description="Peptidase A1" evidence="2">
    <location>
        <begin position="1"/>
        <end position="132"/>
    </location>
</feature>
<dbReference type="InterPro" id="IPR021109">
    <property type="entry name" value="Peptidase_aspartic_dom_sf"/>
</dbReference>
<comment type="similarity">
    <text evidence="1">Belongs to the peptidase A1 family.</text>
</comment>
<dbReference type="PANTHER" id="PTHR47966">
    <property type="entry name" value="BETA-SITE APP-CLEAVING ENZYME, ISOFORM A-RELATED"/>
    <property type="match status" value="1"/>
</dbReference>
<dbReference type="InterPro" id="IPR033121">
    <property type="entry name" value="PEPTIDASE_A1"/>
</dbReference>
<sequence length="135" mass="14766">MQDLLGCDTFTLQVPPGGEHSALMQVSNTVDTHQTEGLSTQEPGGIFTYPEFDGILGLAYPSLASKYLVPMINNIVHRHLVATCSWLHGQDQGSCTSGFQGDDNSQKWILGDVFIQECYSIFDRANNCVRLGKAV</sequence>
<proteinExistence type="inferred from homology"/>
<dbReference type="InterPro" id="IPR001461">
    <property type="entry name" value="Aspartic_peptidase_A1"/>
</dbReference>
<dbReference type="Pfam" id="PF00026">
    <property type="entry name" value="Asp"/>
    <property type="match status" value="2"/>
</dbReference>
<keyword evidence="4" id="KW-1185">Reference proteome</keyword>
<dbReference type="PANTHER" id="PTHR47966:SF13">
    <property type="entry name" value="CHYMOSIN"/>
    <property type="match status" value="1"/>
</dbReference>
<protein>
    <recommendedName>
        <fullName evidence="2">Peptidase A1 domain-containing protein</fullName>
    </recommendedName>
</protein>
<dbReference type="AlphaFoldDB" id="A0A7J7E5L1"/>
<evidence type="ECO:0000259" key="2">
    <source>
        <dbReference type="PROSITE" id="PS51767"/>
    </source>
</evidence>
<gene>
    <name evidence="3" type="ORF">HPG69_000982</name>
</gene>
<comment type="caution">
    <text evidence="3">The sequence shown here is derived from an EMBL/GenBank/DDBJ whole genome shotgun (WGS) entry which is preliminary data.</text>
</comment>
<dbReference type="EMBL" id="JACDTQ010004046">
    <property type="protein sequence ID" value="KAF5911017.1"/>
    <property type="molecule type" value="Genomic_DNA"/>
</dbReference>
<dbReference type="Proteomes" id="UP000551758">
    <property type="component" value="Unassembled WGS sequence"/>
</dbReference>
<accession>A0A7J7E5L1</accession>
<evidence type="ECO:0000313" key="4">
    <source>
        <dbReference type="Proteomes" id="UP000551758"/>
    </source>
</evidence>
<evidence type="ECO:0000313" key="3">
    <source>
        <dbReference type="EMBL" id="KAF5911017.1"/>
    </source>
</evidence>